<accession>A0A317VC86</accession>
<protein>
    <submittedName>
        <fullName evidence="1">Uncharacterized protein</fullName>
    </submittedName>
</protein>
<dbReference type="RefSeq" id="XP_025387441.1">
    <property type="nucleotide sequence ID" value="XM_025535338.1"/>
</dbReference>
<name>A0A317VC86_ASPEC</name>
<keyword evidence="2" id="KW-1185">Reference proteome</keyword>
<dbReference type="Proteomes" id="UP000246171">
    <property type="component" value="Unassembled WGS sequence"/>
</dbReference>
<dbReference type="EMBL" id="MSFU01000014">
    <property type="protein sequence ID" value="PWY71846.1"/>
    <property type="molecule type" value="Genomic_DNA"/>
</dbReference>
<proteinExistence type="predicted"/>
<comment type="caution">
    <text evidence="1">The sequence shown here is derived from an EMBL/GenBank/DDBJ whole genome shotgun (WGS) entry which is preliminary data.</text>
</comment>
<dbReference type="AlphaFoldDB" id="A0A317VC86"/>
<organism evidence="1 2">
    <name type="scientific">Aspergillus eucalypticola (strain CBS 122712 / IBT 29274)</name>
    <dbReference type="NCBI Taxonomy" id="1448314"/>
    <lineage>
        <taxon>Eukaryota</taxon>
        <taxon>Fungi</taxon>
        <taxon>Dikarya</taxon>
        <taxon>Ascomycota</taxon>
        <taxon>Pezizomycotina</taxon>
        <taxon>Eurotiomycetes</taxon>
        <taxon>Eurotiomycetidae</taxon>
        <taxon>Eurotiales</taxon>
        <taxon>Aspergillaceae</taxon>
        <taxon>Aspergillus</taxon>
        <taxon>Aspergillus subgen. Circumdati</taxon>
    </lineage>
</organism>
<evidence type="ECO:0000313" key="2">
    <source>
        <dbReference type="Proteomes" id="UP000246171"/>
    </source>
</evidence>
<dbReference type="VEuPathDB" id="FungiDB:BO83DRAFT_42729"/>
<sequence length="118" mass="13406">MIAASSLIRGGNPCGSISIPPRLEPDADYNEISGFRDVVSRYRELYVPYVSDITCTRKFNRAGDVFRCYRHMGHVLCIPVLDRGRARRRSEAAKSTGLGFRRAQLCLEAFRQAGRRWP</sequence>
<evidence type="ECO:0000313" key="1">
    <source>
        <dbReference type="EMBL" id="PWY71846.1"/>
    </source>
</evidence>
<gene>
    <name evidence="1" type="ORF">BO83DRAFT_42729</name>
</gene>
<dbReference type="GeneID" id="37057300"/>
<reference evidence="1" key="1">
    <citation type="submission" date="2016-12" db="EMBL/GenBank/DDBJ databases">
        <title>The genomes of Aspergillus section Nigri reveals drivers in fungal speciation.</title>
        <authorList>
            <consortium name="DOE Joint Genome Institute"/>
            <person name="Vesth T.C."/>
            <person name="Nybo J."/>
            <person name="Theobald S."/>
            <person name="Brandl J."/>
            <person name="Frisvad J.C."/>
            <person name="Nielsen K.F."/>
            <person name="Lyhne E.K."/>
            <person name="Kogle M.E."/>
            <person name="Kuo A."/>
            <person name="Riley R."/>
            <person name="Clum A."/>
            <person name="Nolan M."/>
            <person name="Lipzen A."/>
            <person name="Salamov A."/>
            <person name="Henrissat B."/>
            <person name="Wiebenga A."/>
            <person name="De vries R.P."/>
            <person name="Grigoriev I.V."/>
            <person name="Mortensen U.H."/>
            <person name="Andersen M.R."/>
            <person name="Baker S.E."/>
        </authorList>
    </citation>
    <scope>NUCLEOTIDE SEQUENCE</scope>
    <source>
        <strain evidence="1">CBS 122712</strain>
    </source>
</reference>